<name>A0A367FAL6_9ACTN</name>
<keyword evidence="7 8" id="KW-0472">Membrane</keyword>
<evidence type="ECO:0000256" key="4">
    <source>
        <dbReference type="ARBA" id="ARBA00022475"/>
    </source>
</evidence>
<dbReference type="Gene3D" id="1.20.1250.20">
    <property type="entry name" value="MFS general substrate transporter like domains"/>
    <property type="match status" value="1"/>
</dbReference>
<feature type="transmembrane region" description="Helical" evidence="8">
    <location>
        <begin position="198"/>
        <end position="219"/>
    </location>
</feature>
<dbReference type="Proteomes" id="UP000253094">
    <property type="component" value="Unassembled WGS sequence"/>
</dbReference>
<evidence type="ECO:0000256" key="3">
    <source>
        <dbReference type="ARBA" id="ARBA00022448"/>
    </source>
</evidence>
<dbReference type="NCBIfam" id="TIGR00711">
    <property type="entry name" value="efflux_EmrB"/>
    <property type="match status" value="1"/>
</dbReference>
<keyword evidence="3" id="KW-0813">Transport</keyword>
<feature type="transmembrane region" description="Helical" evidence="8">
    <location>
        <begin position="109"/>
        <end position="128"/>
    </location>
</feature>
<keyword evidence="6 8" id="KW-1133">Transmembrane helix</keyword>
<feature type="transmembrane region" description="Helical" evidence="8">
    <location>
        <begin position="134"/>
        <end position="156"/>
    </location>
</feature>
<dbReference type="GO" id="GO:0022857">
    <property type="term" value="F:transmembrane transporter activity"/>
    <property type="evidence" value="ECO:0007669"/>
    <property type="project" value="InterPro"/>
</dbReference>
<evidence type="ECO:0000259" key="9">
    <source>
        <dbReference type="PROSITE" id="PS50850"/>
    </source>
</evidence>
<comment type="subcellular location">
    <subcellularLocation>
        <location evidence="1">Cell membrane</location>
        <topology evidence="1">Multi-pass membrane protein</topology>
    </subcellularLocation>
</comment>
<dbReference type="CDD" id="cd17321">
    <property type="entry name" value="MFS_MMR_MDR_like"/>
    <property type="match status" value="1"/>
</dbReference>
<dbReference type="AlphaFoldDB" id="A0A367FAL6"/>
<organism evidence="10 11">
    <name type="scientific">Sphaerisporangium album</name>
    <dbReference type="NCBI Taxonomy" id="509200"/>
    <lineage>
        <taxon>Bacteria</taxon>
        <taxon>Bacillati</taxon>
        <taxon>Actinomycetota</taxon>
        <taxon>Actinomycetes</taxon>
        <taxon>Streptosporangiales</taxon>
        <taxon>Streptosporangiaceae</taxon>
        <taxon>Sphaerisporangium</taxon>
    </lineage>
</organism>
<evidence type="ECO:0000256" key="6">
    <source>
        <dbReference type="ARBA" id="ARBA00022989"/>
    </source>
</evidence>
<evidence type="ECO:0000256" key="7">
    <source>
        <dbReference type="ARBA" id="ARBA00023136"/>
    </source>
</evidence>
<feature type="transmembrane region" description="Helical" evidence="8">
    <location>
        <begin position="387"/>
        <end position="408"/>
    </location>
</feature>
<feature type="transmembrane region" description="Helical" evidence="8">
    <location>
        <begin position="328"/>
        <end position="350"/>
    </location>
</feature>
<comment type="similarity">
    <text evidence="2">Belongs to the major facilitator superfamily. EmrB family.</text>
</comment>
<accession>A0A367FAL6</accession>
<dbReference type="OrthoDB" id="9781469at2"/>
<reference evidence="10 11" key="1">
    <citation type="submission" date="2018-06" db="EMBL/GenBank/DDBJ databases">
        <title>Sphaerisporangium craniellae sp. nov., isolated from a marine sponge in the South China Sea.</title>
        <authorList>
            <person name="Li L."/>
        </authorList>
    </citation>
    <scope>NUCLEOTIDE SEQUENCE [LARGE SCALE GENOMIC DNA]</scope>
    <source>
        <strain evidence="10 11">CCTCC AA 208026</strain>
    </source>
</reference>
<dbReference type="SUPFAM" id="SSF103473">
    <property type="entry name" value="MFS general substrate transporter"/>
    <property type="match status" value="1"/>
</dbReference>
<dbReference type="Gene3D" id="1.20.1720.10">
    <property type="entry name" value="Multidrug resistance protein D"/>
    <property type="match status" value="1"/>
</dbReference>
<dbReference type="PRINTS" id="PR01036">
    <property type="entry name" value="TCRTETB"/>
</dbReference>
<comment type="caution">
    <text evidence="10">The sequence shown here is derived from an EMBL/GenBank/DDBJ whole genome shotgun (WGS) entry which is preliminary data.</text>
</comment>
<gene>
    <name evidence="10" type="ORF">DQ384_26735</name>
</gene>
<dbReference type="InterPro" id="IPR020846">
    <property type="entry name" value="MFS_dom"/>
</dbReference>
<keyword evidence="11" id="KW-1185">Reference proteome</keyword>
<dbReference type="Pfam" id="PF07690">
    <property type="entry name" value="MFS_1"/>
    <property type="match status" value="1"/>
</dbReference>
<evidence type="ECO:0000313" key="11">
    <source>
        <dbReference type="Proteomes" id="UP000253094"/>
    </source>
</evidence>
<feature type="transmembrane region" description="Helical" evidence="8">
    <location>
        <begin position="467"/>
        <end position="489"/>
    </location>
</feature>
<feature type="transmembrane region" description="Helical" evidence="8">
    <location>
        <begin position="41"/>
        <end position="61"/>
    </location>
</feature>
<keyword evidence="5 8" id="KW-0812">Transmembrane</keyword>
<feature type="transmembrane region" description="Helical" evidence="8">
    <location>
        <begin position="362"/>
        <end position="381"/>
    </location>
</feature>
<dbReference type="GO" id="GO:0005886">
    <property type="term" value="C:plasma membrane"/>
    <property type="evidence" value="ECO:0007669"/>
    <property type="project" value="UniProtKB-SubCell"/>
</dbReference>
<sequence>MYPQLIGINRPIGGIGCTVEIVVGLQASGGPVTGPSRRRRLLILSICCMSLLIVGLDNTIVNVALPAIGRDLHAEVSGMQWTIDAYVLTLASFLLLSGSTADRVGRRRVFQIGLVVFAAGSLLCGLAPSTGWLVAFRVLQAIGGSMLNPVAMSIITNTFTEPRERARAIGVWGAVVGISMALGPVVGGALVGSADWRAIFWINVPVALAALVLTALFVPESRAPRPRRVDPVGQLLVIVTLGSLTYGIIEAPGLGLRSPLIAGAFVLAAAALAGLLAYESRRRDPLIDLRFFRSVPFSGASAIALCVFAGFGGFLFLNTLYLQEVRGLSPLAAGLCTLPIAAMTVAFAPLSGRLVADRGARVPLVVAGLGIAAGGLMLTRLTTSTSLPWLLAGYAVFGLGFGMANAPITNTAVSGMPRTQAGVAAAIASTGRQVGQSLGVAVAGSVLASGVAGPLSADFPRASRAGWWIVAAYGAVVLVLGLLTTGRWARDTAARTAARLTADDTRTPVPR</sequence>
<dbReference type="PANTHER" id="PTHR42718">
    <property type="entry name" value="MAJOR FACILITATOR SUPERFAMILY MULTIDRUG TRANSPORTER MFSC"/>
    <property type="match status" value="1"/>
</dbReference>
<evidence type="ECO:0000256" key="8">
    <source>
        <dbReference type="SAM" id="Phobius"/>
    </source>
</evidence>
<evidence type="ECO:0000256" key="2">
    <source>
        <dbReference type="ARBA" id="ARBA00008537"/>
    </source>
</evidence>
<dbReference type="PROSITE" id="PS50850">
    <property type="entry name" value="MFS"/>
    <property type="match status" value="1"/>
</dbReference>
<feature type="transmembrane region" description="Helical" evidence="8">
    <location>
        <begin position="261"/>
        <end position="278"/>
    </location>
</feature>
<dbReference type="InterPro" id="IPR011701">
    <property type="entry name" value="MFS"/>
</dbReference>
<feature type="transmembrane region" description="Helical" evidence="8">
    <location>
        <begin position="438"/>
        <end position="455"/>
    </location>
</feature>
<feature type="transmembrane region" description="Helical" evidence="8">
    <location>
        <begin position="299"/>
        <end position="322"/>
    </location>
</feature>
<feature type="domain" description="Major facilitator superfamily (MFS) profile" evidence="9">
    <location>
        <begin position="43"/>
        <end position="489"/>
    </location>
</feature>
<protein>
    <submittedName>
        <fullName evidence="10">MFS transporter</fullName>
    </submittedName>
</protein>
<evidence type="ECO:0000313" key="10">
    <source>
        <dbReference type="EMBL" id="RCG27311.1"/>
    </source>
</evidence>
<feature type="transmembrane region" description="Helical" evidence="8">
    <location>
        <begin position="81"/>
        <end position="97"/>
    </location>
</feature>
<feature type="transmembrane region" description="Helical" evidence="8">
    <location>
        <begin position="231"/>
        <end position="249"/>
    </location>
</feature>
<proteinExistence type="inferred from homology"/>
<evidence type="ECO:0000256" key="1">
    <source>
        <dbReference type="ARBA" id="ARBA00004651"/>
    </source>
</evidence>
<dbReference type="InterPro" id="IPR004638">
    <property type="entry name" value="EmrB-like"/>
</dbReference>
<feature type="transmembrane region" description="Helical" evidence="8">
    <location>
        <begin position="168"/>
        <end position="192"/>
    </location>
</feature>
<dbReference type="PANTHER" id="PTHR42718:SF9">
    <property type="entry name" value="MAJOR FACILITATOR SUPERFAMILY MULTIDRUG TRANSPORTER MFSC"/>
    <property type="match status" value="1"/>
</dbReference>
<evidence type="ECO:0000256" key="5">
    <source>
        <dbReference type="ARBA" id="ARBA00022692"/>
    </source>
</evidence>
<dbReference type="InterPro" id="IPR036259">
    <property type="entry name" value="MFS_trans_sf"/>
</dbReference>
<keyword evidence="4" id="KW-1003">Cell membrane</keyword>
<dbReference type="EMBL" id="QOIL01000016">
    <property type="protein sequence ID" value="RCG27311.1"/>
    <property type="molecule type" value="Genomic_DNA"/>
</dbReference>